<comment type="caution">
    <text evidence="3">The sequence shown here is derived from an EMBL/GenBank/DDBJ whole genome shotgun (WGS) entry which is preliminary data.</text>
</comment>
<dbReference type="EMBL" id="JADIMU010000033">
    <property type="protein sequence ID" value="MBO8443186.1"/>
    <property type="molecule type" value="Genomic_DNA"/>
</dbReference>
<proteinExistence type="predicted"/>
<evidence type="ECO:0000313" key="4">
    <source>
        <dbReference type="Proteomes" id="UP000823633"/>
    </source>
</evidence>
<protein>
    <submittedName>
        <fullName evidence="3">Uncharacterized protein</fullName>
    </submittedName>
</protein>
<reference evidence="3" key="2">
    <citation type="journal article" date="2021" name="PeerJ">
        <title>Extensive microbial diversity within the chicken gut microbiome revealed by metagenomics and culture.</title>
        <authorList>
            <person name="Gilroy R."/>
            <person name="Ravi A."/>
            <person name="Getino M."/>
            <person name="Pursley I."/>
            <person name="Horton D.L."/>
            <person name="Alikhan N.F."/>
            <person name="Baker D."/>
            <person name="Gharbi K."/>
            <person name="Hall N."/>
            <person name="Watson M."/>
            <person name="Adriaenssens E.M."/>
            <person name="Foster-Nyarko E."/>
            <person name="Jarju S."/>
            <person name="Secka A."/>
            <person name="Antonio M."/>
            <person name="Oren A."/>
            <person name="Chaudhuri R.R."/>
            <person name="La Ragione R."/>
            <person name="Hildebrand F."/>
            <person name="Pallen M.J."/>
        </authorList>
    </citation>
    <scope>NUCLEOTIDE SEQUENCE</scope>
    <source>
        <strain evidence="3">11167</strain>
    </source>
</reference>
<accession>A0A9D9EAX0</accession>
<dbReference type="AlphaFoldDB" id="A0A9D9EAX0"/>
<evidence type="ECO:0000256" key="2">
    <source>
        <dbReference type="SAM" id="SignalP"/>
    </source>
</evidence>
<reference evidence="3" key="1">
    <citation type="submission" date="2020-10" db="EMBL/GenBank/DDBJ databases">
        <authorList>
            <person name="Gilroy R."/>
        </authorList>
    </citation>
    <scope>NUCLEOTIDE SEQUENCE</scope>
    <source>
        <strain evidence="3">11167</strain>
    </source>
</reference>
<keyword evidence="2" id="KW-0732">Signal</keyword>
<dbReference type="PANTHER" id="PTHR43649">
    <property type="entry name" value="ARABINOSE-BINDING PROTEIN-RELATED"/>
    <property type="match status" value="1"/>
</dbReference>
<dbReference type="PROSITE" id="PS51257">
    <property type="entry name" value="PROKAR_LIPOPROTEIN"/>
    <property type="match status" value="1"/>
</dbReference>
<sequence length="543" mass="61148">MKKKCLILALSALLLFSFVGCGADEEAASGSTSTSSTSSTTTSSTTTAQATDEVRSYDMFIRSQYHDWIEELNWYDVAEERTGIHVNYIDGPLEIADTYTEVDQRLASRTLPDATMLRLSQAKVYGAQGAFVDLAPYIKEYAPHIQAYIDEHPDYLAYAADDQGRIFAFVRENPQLIDFMGYRADHFEEAGIDIASVKTVDDLTNAMRTLKAHFGASNPNYYPLSGRESALRFAYLFGAAAYVDENASGGIYYAHEKDNCFNIKADGAYEWIQTMKTWYDEGLINPSWVEGTNTEGDWEAQTLQGDSSLFYDYYNRAEWFMSNGGPTIDPDYDMRVMDMLVDEDGNIIQATTNTLYGTDNAIAVNASCDEETIITICQFMDYFYTEEGIELANWGVEGESFQYNEDGSRSFIVDYTTEETKPAGEKRWSFLSDRLTVCKPVDQEAFYAWNTPLIAEAASRIVQDQNMLERPVIVYTTEEEQRLSNLTAAVYNNEVAGLTSFIVGNTELNEANWDAFIAQMDRLGLAEIEQIQLTAYRRTMGLD</sequence>
<organism evidence="3 4">
    <name type="scientific">Candidatus Aphodenecus pullistercoris</name>
    <dbReference type="NCBI Taxonomy" id="2840669"/>
    <lineage>
        <taxon>Bacteria</taxon>
        <taxon>Pseudomonadati</taxon>
        <taxon>Spirochaetota</taxon>
        <taxon>Spirochaetia</taxon>
        <taxon>Spirochaetales</taxon>
        <taxon>Candidatus Aphodenecus</taxon>
    </lineage>
</organism>
<dbReference type="SUPFAM" id="SSF53850">
    <property type="entry name" value="Periplasmic binding protein-like II"/>
    <property type="match status" value="1"/>
</dbReference>
<dbReference type="Proteomes" id="UP000823633">
    <property type="component" value="Unassembled WGS sequence"/>
</dbReference>
<dbReference type="Gene3D" id="3.40.190.10">
    <property type="entry name" value="Periplasmic binding protein-like II"/>
    <property type="match status" value="2"/>
</dbReference>
<feature type="signal peptide" evidence="2">
    <location>
        <begin position="1"/>
        <end position="23"/>
    </location>
</feature>
<feature type="region of interest" description="Disordered" evidence="1">
    <location>
        <begin position="27"/>
        <end position="48"/>
    </location>
</feature>
<evidence type="ECO:0000313" key="3">
    <source>
        <dbReference type="EMBL" id="MBO8443186.1"/>
    </source>
</evidence>
<feature type="chain" id="PRO_5039282657" evidence="2">
    <location>
        <begin position="24"/>
        <end position="543"/>
    </location>
</feature>
<name>A0A9D9EAX0_9SPIR</name>
<evidence type="ECO:0000256" key="1">
    <source>
        <dbReference type="SAM" id="MobiDB-lite"/>
    </source>
</evidence>
<gene>
    <name evidence="3" type="ORF">IAC42_05445</name>
</gene>
<feature type="compositionally biased region" description="Low complexity" evidence="1">
    <location>
        <begin position="29"/>
        <end position="47"/>
    </location>
</feature>
<dbReference type="InterPro" id="IPR050490">
    <property type="entry name" value="Bact_solute-bd_prot1"/>
</dbReference>